<dbReference type="PROSITE" id="PS00154">
    <property type="entry name" value="ATPASE_E1_E2"/>
    <property type="match status" value="1"/>
</dbReference>
<keyword evidence="22" id="KW-1185">Reference proteome</keyword>
<dbReference type="PRINTS" id="PR00119">
    <property type="entry name" value="CATATPASE"/>
</dbReference>
<reference evidence="21 22" key="1">
    <citation type="journal article" date="2023" name="BMC Biotechnol.">
        <title>Vitis rotundifolia cv Carlos genome sequencing.</title>
        <authorList>
            <person name="Huff M."/>
            <person name="Hulse-Kemp A."/>
            <person name="Scheffler B."/>
            <person name="Youngblood R."/>
            <person name="Simpson S."/>
            <person name="Babiker E."/>
            <person name="Staton M."/>
        </authorList>
    </citation>
    <scope>NUCLEOTIDE SEQUENCE [LARGE SCALE GENOMIC DNA]</scope>
    <source>
        <tissue evidence="21">Leaf</tissue>
    </source>
</reference>
<dbReference type="GO" id="GO:0005516">
    <property type="term" value="F:calmodulin binding"/>
    <property type="evidence" value="ECO:0007669"/>
    <property type="project" value="UniProtKB-KW"/>
</dbReference>
<dbReference type="Pfam" id="PF00690">
    <property type="entry name" value="Cation_ATPase_N"/>
    <property type="match status" value="1"/>
</dbReference>
<dbReference type="InterPro" id="IPR023299">
    <property type="entry name" value="ATPase_P-typ_cyto_dom_N"/>
</dbReference>
<keyword evidence="10" id="KW-0460">Magnesium</keyword>
<keyword evidence="8 19" id="KW-0106">Calcium</keyword>
<dbReference type="InterPro" id="IPR004014">
    <property type="entry name" value="ATPase_P-typ_cation-transptr_N"/>
</dbReference>
<dbReference type="InterPro" id="IPR018303">
    <property type="entry name" value="ATPase_P-typ_P_site"/>
</dbReference>
<dbReference type="Gene3D" id="3.40.1110.10">
    <property type="entry name" value="Calcium-transporting ATPase, cytoplasmic domain N"/>
    <property type="match status" value="1"/>
</dbReference>
<accession>A0AA39DTZ2</accession>
<dbReference type="InterPro" id="IPR006408">
    <property type="entry name" value="P-type_ATPase_IIB"/>
</dbReference>
<dbReference type="InterPro" id="IPR059000">
    <property type="entry name" value="ATPase_P-type_domA"/>
</dbReference>
<evidence type="ECO:0000256" key="10">
    <source>
        <dbReference type="ARBA" id="ARBA00022842"/>
    </source>
</evidence>
<dbReference type="FunFam" id="2.70.150.10:FF:000006">
    <property type="entry name" value="Calcium-transporting ATPase"/>
    <property type="match status" value="1"/>
</dbReference>
<dbReference type="Gene3D" id="2.70.150.10">
    <property type="entry name" value="Calcium-transporting ATPase, cytoplasmic transduction domain A"/>
    <property type="match status" value="1"/>
</dbReference>
<dbReference type="SMART" id="SM00831">
    <property type="entry name" value="Cation_ATPase_N"/>
    <property type="match status" value="1"/>
</dbReference>
<dbReference type="SFLD" id="SFLDG00002">
    <property type="entry name" value="C1.7:_P-type_atpase_like"/>
    <property type="match status" value="1"/>
</dbReference>
<evidence type="ECO:0000313" key="22">
    <source>
        <dbReference type="Proteomes" id="UP001168098"/>
    </source>
</evidence>
<evidence type="ECO:0000256" key="4">
    <source>
        <dbReference type="ARBA" id="ARBA00022568"/>
    </source>
</evidence>
<dbReference type="SUPFAM" id="SSF56784">
    <property type="entry name" value="HAD-like"/>
    <property type="match status" value="1"/>
</dbReference>
<dbReference type="FunFam" id="3.40.1110.10:FF:000013">
    <property type="entry name" value="Calcium-transporting ATPase"/>
    <property type="match status" value="1"/>
</dbReference>
<dbReference type="SFLD" id="SFLDS00003">
    <property type="entry name" value="Haloacid_Dehalogenase"/>
    <property type="match status" value="1"/>
</dbReference>
<evidence type="ECO:0000256" key="3">
    <source>
        <dbReference type="ARBA" id="ARBA00022448"/>
    </source>
</evidence>
<feature type="transmembrane region" description="Helical" evidence="19">
    <location>
        <begin position="1029"/>
        <end position="1048"/>
    </location>
</feature>
<dbReference type="AlphaFoldDB" id="A0AA39DTZ2"/>
<evidence type="ECO:0000256" key="19">
    <source>
        <dbReference type="RuleBase" id="RU361146"/>
    </source>
</evidence>
<keyword evidence="9 19" id="KW-0067">ATP-binding</keyword>
<dbReference type="Pfam" id="PF00689">
    <property type="entry name" value="Cation_ATPase_C"/>
    <property type="match status" value="1"/>
</dbReference>
<feature type="domain" description="Cation-transporting P-type ATPase N-terminal" evidence="20">
    <location>
        <begin position="142"/>
        <end position="216"/>
    </location>
</feature>
<dbReference type="FunFam" id="1.20.1110.10:FF:000039">
    <property type="entry name" value="Calcium-transporting ATPase"/>
    <property type="match status" value="1"/>
</dbReference>
<evidence type="ECO:0000256" key="9">
    <source>
        <dbReference type="ARBA" id="ARBA00022840"/>
    </source>
</evidence>
<dbReference type="Gene3D" id="3.40.50.1000">
    <property type="entry name" value="HAD superfamily/HAD-like"/>
    <property type="match status" value="1"/>
</dbReference>
<dbReference type="EMBL" id="JARBHA010000007">
    <property type="protein sequence ID" value="KAJ9696039.1"/>
    <property type="molecule type" value="Genomic_DNA"/>
</dbReference>
<dbReference type="InterPro" id="IPR008250">
    <property type="entry name" value="ATPase_P-typ_transduc_dom_A_sf"/>
</dbReference>
<dbReference type="InterPro" id="IPR023214">
    <property type="entry name" value="HAD_sf"/>
</dbReference>
<dbReference type="PRINTS" id="PR00121">
    <property type="entry name" value="NAKATPASE"/>
</dbReference>
<dbReference type="GO" id="GO:0016887">
    <property type="term" value="F:ATP hydrolysis activity"/>
    <property type="evidence" value="ECO:0007669"/>
    <property type="project" value="InterPro"/>
</dbReference>
<gene>
    <name evidence="21" type="ORF">PVL29_008347</name>
</gene>
<evidence type="ECO:0000256" key="16">
    <source>
        <dbReference type="ARBA" id="ARBA00023136"/>
    </source>
</evidence>
<dbReference type="GO" id="GO:0005886">
    <property type="term" value="C:plasma membrane"/>
    <property type="evidence" value="ECO:0007669"/>
    <property type="project" value="TreeGrafter"/>
</dbReference>
<dbReference type="NCBIfam" id="TIGR01494">
    <property type="entry name" value="ATPase_P-type"/>
    <property type="match status" value="3"/>
</dbReference>
<evidence type="ECO:0000256" key="6">
    <source>
        <dbReference type="ARBA" id="ARBA00022723"/>
    </source>
</evidence>
<dbReference type="InterPro" id="IPR023298">
    <property type="entry name" value="ATPase_P-typ_TM_dom_sf"/>
</dbReference>
<dbReference type="CDD" id="cd02081">
    <property type="entry name" value="P-type_ATPase_Ca_PMCA-like"/>
    <property type="match status" value="1"/>
</dbReference>
<dbReference type="SUPFAM" id="SSF81660">
    <property type="entry name" value="Metal cation-transporting ATPase, ATP-binding domain N"/>
    <property type="match status" value="1"/>
</dbReference>
<feature type="transmembrane region" description="Helical" evidence="19">
    <location>
        <begin position="188"/>
        <end position="216"/>
    </location>
</feature>
<proteinExistence type="inferred from homology"/>
<keyword evidence="16 19" id="KW-0472">Membrane</keyword>
<dbReference type="Pfam" id="PF00122">
    <property type="entry name" value="E1-E2_ATPase"/>
    <property type="match status" value="1"/>
</dbReference>
<dbReference type="Pfam" id="PF13246">
    <property type="entry name" value="Cation_ATPase"/>
    <property type="match status" value="1"/>
</dbReference>
<keyword evidence="13 19" id="KW-1133">Transmembrane helix</keyword>
<evidence type="ECO:0000256" key="2">
    <source>
        <dbReference type="ARBA" id="ARBA00006124"/>
    </source>
</evidence>
<keyword evidence="15 19" id="KW-0406">Ion transport</keyword>
<comment type="caution">
    <text evidence="19">Lacks conserved residue(s) required for the propagation of feature annotation.</text>
</comment>
<comment type="subcellular location">
    <subcellularLocation>
        <location evidence="1 19">Membrane</location>
        <topology evidence="1 19">Multi-pass membrane protein</topology>
    </subcellularLocation>
</comment>
<keyword evidence="6" id="KW-0479">Metal-binding</keyword>
<keyword evidence="4 19" id="KW-0109">Calcium transport</keyword>
<dbReference type="EC" id="7.2.2.10" evidence="19"/>
<dbReference type="FunFam" id="3.40.50.1000:FF:000018">
    <property type="entry name" value="Calcium-transporting ATPase"/>
    <property type="match status" value="1"/>
</dbReference>
<dbReference type="SUPFAM" id="SSF81653">
    <property type="entry name" value="Calcium ATPase, transduction domain A"/>
    <property type="match status" value="1"/>
</dbReference>
<keyword evidence="11" id="KW-0112">Calmodulin-binding</keyword>
<keyword evidence="5 19" id="KW-0812">Transmembrane</keyword>
<sequence length="1090" mass="120459">MSTTTTSNYFPHYDYGTIILNVSAATFTKAQKRWRVAYVAICSFRVLLSLSKQNVTRQKATSIALLHSHLTLDIQPPTSYHDDDHNDIVPNPDLPDLVPKTHSPDLVPKPHSPELVSNHALPDINTKLTEMVKEKDLITLRGFGGVEGVAATLLIDPQHGILGNEDDVRRRRDKFGSNTYYKPPPKGLFYFVVDAFKDTTILILLVCAALSLGFGIKEHGPQEGWYEGGSIFVAVFLVISVAALSNFRQERQFDKLSKISNNIKIDVARDGRRQEISIFDIVVGDVVFLNIGDQIPADGLFLEGHSMQVDESSMTGESDHVEVDRERNPFLFSGSKVADGYARMLVTSVGMNTAWGEMMSSISRDTNERTPLQARLDKLTSSIGKVGLAVAFLVLVVLLIRYFTGHTEDENGQREYNGSDKGINDVLNSVVNIVAAAVTIIVVAIPEGLPLAVTLTLAYSMKRMMADQAMVRKLSACETMGSATIICTDKTGTLTLNQMKVTKFWLGQEEMGEIPCNAITPCILELFRQGVGLNTTGSVYRPASGAVFEFSGSPTEKAILSWAVQELGMDVEQLKQTYSVLHVETFNSEKKRSGVSMRKNADNTIHVHWKGAAEMVLQMCSNYYETCGTIKSLDEGARMQFEKIIQGMAASSLRCIAFAYKQISEAEIEYNDDGRAHQKLNENGLTLLGIVGLKDPCRPEVKRAVEICKSSGVEIKMITGDNVFTAKAIATECGILGPEDTEHKGAVVEGVEFRNYTHEERMKKIDKIRVMARSSPFDKLLMVQCLKQKGEVVAVTGDGTNDAPALKEADIGLSMGIQGTEVAKESSDIVILDDNFNSVVTVLRWGRCVYNNIQKFIQFQLTVNVAALVINFISAVSAGEVPLTAVQLLWVNLIMDTLGALALSTDRPTNELMQRPPVGRTEPLITNVMWRNLLAQALYQIAVLLTLQFKGESIFNVDQKVNDTLIFNTFVLCQVFNEFNARKLEKQNVFKGIHKNKLFLGIVGFTIVLQVVMVEFLKKFADTVNLNGTQWAICIAIAAVSWPIGWIVKFIPVSDKPFLSYLKWAGQAFGRILHPSQLSFSSLGRGCVKR</sequence>
<evidence type="ECO:0000313" key="21">
    <source>
        <dbReference type="EMBL" id="KAJ9696039.1"/>
    </source>
</evidence>
<name>A0AA39DTZ2_VITRO</name>
<dbReference type="NCBIfam" id="TIGR01517">
    <property type="entry name" value="ATPase-IIB_Ca"/>
    <property type="match status" value="1"/>
</dbReference>
<evidence type="ECO:0000256" key="7">
    <source>
        <dbReference type="ARBA" id="ARBA00022741"/>
    </source>
</evidence>
<dbReference type="InterPro" id="IPR001757">
    <property type="entry name" value="P_typ_ATPase"/>
</dbReference>
<organism evidence="21 22">
    <name type="scientific">Vitis rotundifolia</name>
    <name type="common">Muscadine grape</name>
    <dbReference type="NCBI Taxonomy" id="103349"/>
    <lineage>
        <taxon>Eukaryota</taxon>
        <taxon>Viridiplantae</taxon>
        <taxon>Streptophyta</taxon>
        <taxon>Embryophyta</taxon>
        <taxon>Tracheophyta</taxon>
        <taxon>Spermatophyta</taxon>
        <taxon>Magnoliopsida</taxon>
        <taxon>eudicotyledons</taxon>
        <taxon>Gunneridae</taxon>
        <taxon>Pentapetalae</taxon>
        <taxon>rosids</taxon>
        <taxon>Vitales</taxon>
        <taxon>Vitaceae</taxon>
        <taxon>Viteae</taxon>
        <taxon>Vitis</taxon>
    </lineage>
</organism>
<dbReference type="Proteomes" id="UP001168098">
    <property type="component" value="Unassembled WGS sequence"/>
</dbReference>
<evidence type="ECO:0000259" key="20">
    <source>
        <dbReference type="SMART" id="SM00831"/>
    </source>
</evidence>
<evidence type="ECO:0000256" key="17">
    <source>
        <dbReference type="ARBA" id="ARBA00048694"/>
    </source>
</evidence>
<comment type="function">
    <text evidence="18">This magnesium-dependent enzyme catalyzes the hydrolysis of ATP coupled with the translocation of calcium from the cytosol out of the cell or into organelles.</text>
</comment>
<feature type="transmembrane region" description="Helical" evidence="19">
    <location>
        <begin position="885"/>
        <end position="905"/>
    </location>
</feature>
<protein>
    <recommendedName>
        <fullName evidence="19">Calcium-transporting ATPase</fullName>
        <ecNumber evidence="19">7.2.2.10</ecNumber>
    </recommendedName>
</protein>
<comment type="catalytic activity">
    <reaction evidence="17 19">
        <text>Ca(2+)(in) + ATP + H2O = Ca(2+)(out) + ADP + phosphate + H(+)</text>
        <dbReference type="Rhea" id="RHEA:18105"/>
        <dbReference type="ChEBI" id="CHEBI:15377"/>
        <dbReference type="ChEBI" id="CHEBI:15378"/>
        <dbReference type="ChEBI" id="CHEBI:29108"/>
        <dbReference type="ChEBI" id="CHEBI:30616"/>
        <dbReference type="ChEBI" id="CHEBI:43474"/>
        <dbReference type="ChEBI" id="CHEBI:456216"/>
        <dbReference type="EC" id="7.2.2.10"/>
    </reaction>
</comment>
<dbReference type="Gene3D" id="1.20.1110.10">
    <property type="entry name" value="Calcium-transporting ATPase, transmembrane domain"/>
    <property type="match status" value="1"/>
</dbReference>
<dbReference type="SFLD" id="SFLDF00027">
    <property type="entry name" value="p-type_atpase"/>
    <property type="match status" value="1"/>
</dbReference>
<dbReference type="PANTHER" id="PTHR24093:SF455">
    <property type="entry name" value="CALCIUM-TRANSPORTING ATPASE 12, PLASMA MEMBRANE-TYPE"/>
    <property type="match status" value="1"/>
</dbReference>
<feature type="transmembrane region" description="Helical" evidence="19">
    <location>
        <begin position="383"/>
        <end position="403"/>
    </location>
</feature>
<evidence type="ECO:0000256" key="13">
    <source>
        <dbReference type="ARBA" id="ARBA00022989"/>
    </source>
</evidence>
<dbReference type="GO" id="GO:0005388">
    <property type="term" value="F:P-type calcium transporter activity"/>
    <property type="evidence" value="ECO:0007669"/>
    <property type="project" value="UniProtKB-EC"/>
</dbReference>
<evidence type="ECO:0000256" key="14">
    <source>
        <dbReference type="ARBA" id="ARBA00022990"/>
    </source>
</evidence>
<dbReference type="SUPFAM" id="SSF81665">
    <property type="entry name" value="Calcium ATPase, transmembrane domain M"/>
    <property type="match status" value="1"/>
</dbReference>
<dbReference type="GO" id="GO:0046872">
    <property type="term" value="F:metal ion binding"/>
    <property type="evidence" value="ECO:0007669"/>
    <property type="project" value="UniProtKB-KW"/>
</dbReference>
<feature type="transmembrane region" description="Helical" evidence="19">
    <location>
        <begin position="228"/>
        <end position="247"/>
    </location>
</feature>
<evidence type="ECO:0000256" key="15">
    <source>
        <dbReference type="ARBA" id="ARBA00023065"/>
    </source>
</evidence>
<evidence type="ECO:0000256" key="11">
    <source>
        <dbReference type="ARBA" id="ARBA00022860"/>
    </source>
</evidence>
<feature type="transmembrane region" description="Helical" evidence="19">
    <location>
        <begin position="998"/>
        <end position="1017"/>
    </location>
</feature>
<feature type="transmembrane region" description="Helical" evidence="19">
    <location>
        <begin position="861"/>
        <end position="879"/>
    </location>
</feature>
<keyword evidence="3 19" id="KW-0813">Transport</keyword>
<comment type="similarity">
    <text evidence="2 19">Belongs to the cation transport ATPase (P-type) (TC 3.A.3) family. Type IIB subfamily.</text>
</comment>
<feature type="transmembrane region" description="Helical" evidence="19">
    <location>
        <begin position="433"/>
        <end position="459"/>
    </location>
</feature>
<dbReference type="InterPro" id="IPR006068">
    <property type="entry name" value="ATPase_P-typ_cation-transptr_C"/>
</dbReference>
<evidence type="ECO:0000256" key="12">
    <source>
        <dbReference type="ARBA" id="ARBA00022967"/>
    </source>
</evidence>
<evidence type="ECO:0000256" key="8">
    <source>
        <dbReference type="ARBA" id="ARBA00022837"/>
    </source>
</evidence>
<evidence type="ECO:0000256" key="5">
    <source>
        <dbReference type="ARBA" id="ARBA00022692"/>
    </source>
</evidence>
<dbReference type="InterPro" id="IPR044492">
    <property type="entry name" value="P_typ_ATPase_HD_dom"/>
</dbReference>
<keyword evidence="12" id="KW-1278">Translocase</keyword>
<dbReference type="InterPro" id="IPR036412">
    <property type="entry name" value="HAD-like_sf"/>
</dbReference>
<evidence type="ECO:0000256" key="18">
    <source>
        <dbReference type="ARBA" id="ARBA00053300"/>
    </source>
</evidence>
<comment type="caution">
    <text evidence="21">The sequence shown here is derived from an EMBL/GenBank/DDBJ whole genome shotgun (WGS) entry which is preliminary data.</text>
</comment>
<comment type="function">
    <text evidence="19">Catalyzes the hydrolysis of ATP coupled with the transport of calcium.</text>
</comment>
<evidence type="ECO:0000256" key="1">
    <source>
        <dbReference type="ARBA" id="ARBA00004141"/>
    </source>
</evidence>
<keyword evidence="7 19" id="KW-0547">Nucleotide-binding</keyword>
<dbReference type="GO" id="GO:0005524">
    <property type="term" value="F:ATP binding"/>
    <property type="evidence" value="ECO:0007669"/>
    <property type="project" value="UniProtKB-KW"/>
</dbReference>
<keyword evidence="14" id="KW-0007">Acetylation</keyword>
<dbReference type="PANTHER" id="PTHR24093">
    <property type="entry name" value="CATION TRANSPORTING ATPASE"/>
    <property type="match status" value="1"/>
</dbReference>